<proteinExistence type="inferred from homology"/>
<evidence type="ECO:0000256" key="6">
    <source>
        <dbReference type="PROSITE-ProRule" id="PRU01240"/>
    </source>
</evidence>
<feature type="active site" description="Charge relay system" evidence="6">
    <location>
        <position position="326"/>
    </location>
</feature>
<dbReference type="Gene3D" id="2.60.120.380">
    <property type="match status" value="1"/>
</dbReference>
<accession>A0A4Q1K7H7</accession>
<keyword evidence="10" id="KW-1185">Reference proteome</keyword>
<evidence type="ECO:0000256" key="2">
    <source>
        <dbReference type="ARBA" id="ARBA00022670"/>
    </source>
</evidence>
<dbReference type="PRINTS" id="PR00723">
    <property type="entry name" value="SUBTILISIN"/>
</dbReference>
<dbReference type="InterPro" id="IPR026444">
    <property type="entry name" value="Secre_tail"/>
</dbReference>
<dbReference type="NCBIfam" id="TIGR04183">
    <property type="entry name" value="Por_Secre_tail"/>
    <property type="match status" value="1"/>
</dbReference>
<dbReference type="SUPFAM" id="SSF52743">
    <property type="entry name" value="Subtilisin-like"/>
    <property type="match status" value="1"/>
</dbReference>
<dbReference type="EMBL" id="SBKN01000005">
    <property type="protein sequence ID" value="RXR22122.1"/>
    <property type="molecule type" value="Genomic_DNA"/>
</dbReference>
<dbReference type="PROSITE" id="PS51892">
    <property type="entry name" value="SUBTILASE"/>
    <property type="match status" value="1"/>
</dbReference>
<reference evidence="10" key="1">
    <citation type="submission" date="2019-01" db="EMBL/GenBank/DDBJ databases">
        <title>Cytophagaceae bacterium strain CAR-16.</title>
        <authorList>
            <person name="Chen W.-M."/>
        </authorList>
    </citation>
    <scope>NUCLEOTIDE SEQUENCE [LARGE SCALE GENOMIC DNA]</scope>
    <source>
        <strain evidence="10">WWJ-16</strain>
    </source>
</reference>
<dbReference type="Gene3D" id="3.40.50.200">
    <property type="entry name" value="Peptidase S8/S53 domain"/>
    <property type="match status" value="1"/>
</dbReference>
<dbReference type="InterPro" id="IPR000209">
    <property type="entry name" value="Peptidase_S8/S53_dom"/>
</dbReference>
<evidence type="ECO:0000259" key="7">
    <source>
        <dbReference type="Pfam" id="PF00082"/>
    </source>
</evidence>
<evidence type="ECO:0000256" key="1">
    <source>
        <dbReference type="ARBA" id="ARBA00011073"/>
    </source>
</evidence>
<keyword evidence="5 6" id="KW-0720">Serine protease</keyword>
<dbReference type="AlphaFoldDB" id="A0A4Q1K7H7"/>
<gene>
    <name evidence="9" type="ORF">EQG61_08960</name>
</gene>
<name>A0A4Q1K7H7_9FLAO</name>
<evidence type="ECO:0000256" key="3">
    <source>
        <dbReference type="ARBA" id="ARBA00022729"/>
    </source>
</evidence>
<organism evidence="9 10">
    <name type="scientific">Flavobacterium stagni</name>
    <dbReference type="NCBI Taxonomy" id="2506421"/>
    <lineage>
        <taxon>Bacteria</taxon>
        <taxon>Pseudomonadati</taxon>
        <taxon>Bacteroidota</taxon>
        <taxon>Flavobacteriia</taxon>
        <taxon>Flavobacteriales</taxon>
        <taxon>Flavobacteriaceae</taxon>
        <taxon>Flavobacterium</taxon>
    </lineage>
</organism>
<dbReference type="PANTHER" id="PTHR43806">
    <property type="entry name" value="PEPTIDASE S8"/>
    <property type="match status" value="1"/>
</dbReference>
<dbReference type="InterPro" id="IPR023828">
    <property type="entry name" value="Peptidase_S8_Ser-AS"/>
</dbReference>
<keyword evidence="3" id="KW-0732">Signal</keyword>
<dbReference type="InterPro" id="IPR015500">
    <property type="entry name" value="Peptidase_S8_subtilisin-rel"/>
</dbReference>
<dbReference type="PANTHER" id="PTHR43806:SF11">
    <property type="entry name" value="CEREVISIN-RELATED"/>
    <property type="match status" value="1"/>
</dbReference>
<dbReference type="GO" id="GO:0004252">
    <property type="term" value="F:serine-type endopeptidase activity"/>
    <property type="evidence" value="ECO:0007669"/>
    <property type="project" value="UniProtKB-UniRule"/>
</dbReference>
<dbReference type="InterPro" id="IPR036852">
    <property type="entry name" value="Peptidase_S8/S53_dom_sf"/>
</dbReference>
<feature type="domain" description="Peptidase S8/S53" evidence="7">
    <location>
        <begin position="136"/>
        <end position="381"/>
    </location>
</feature>
<dbReference type="PROSITE" id="PS00138">
    <property type="entry name" value="SUBTILASE_SER"/>
    <property type="match status" value="1"/>
</dbReference>
<evidence type="ECO:0000313" key="10">
    <source>
        <dbReference type="Proteomes" id="UP000289857"/>
    </source>
</evidence>
<keyword evidence="2 6" id="KW-0645">Protease</keyword>
<dbReference type="InterPro" id="IPR008979">
    <property type="entry name" value="Galactose-bd-like_sf"/>
</dbReference>
<keyword evidence="4 6" id="KW-0378">Hydrolase</keyword>
<comment type="similarity">
    <text evidence="1 6">Belongs to the peptidase S8 family.</text>
</comment>
<evidence type="ECO:0000256" key="4">
    <source>
        <dbReference type="ARBA" id="ARBA00022801"/>
    </source>
</evidence>
<dbReference type="Pfam" id="PF18962">
    <property type="entry name" value="Por_Secre_tail"/>
    <property type="match status" value="1"/>
</dbReference>
<dbReference type="GO" id="GO:0006508">
    <property type="term" value="P:proteolysis"/>
    <property type="evidence" value="ECO:0007669"/>
    <property type="project" value="UniProtKB-KW"/>
</dbReference>
<evidence type="ECO:0000256" key="5">
    <source>
        <dbReference type="ARBA" id="ARBA00022825"/>
    </source>
</evidence>
<evidence type="ECO:0000313" key="9">
    <source>
        <dbReference type="EMBL" id="RXR22122.1"/>
    </source>
</evidence>
<dbReference type="OrthoDB" id="9792152at2"/>
<dbReference type="SUPFAM" id="SSF49785">
    <property type="entry name" value="Galactose-binding domain-like"/>
    <property type="match status" value="1"/>
</dbReference>
<dbReference type="RefSeq" id="WP_129461582.1">
    <property type="nucleotide sequence ID" value="NZ_SBKN01000005.1"/>
</dbReference>
<dbReference type="InterPro" id="IPR050131">
    <property type="entry name" value="Peptidase_S8_subtilisin-like"/>
</dbReference>
<sequence length="616" mass="66663">MKKLLLFLFPIVAIAQNNEERAFILKQSLPSEINALKAELKFDSIRNISLVNDYVKSHGLFRGLRPERVENGVPFYYQTDNNVYSVQSLNATNLLPGGTSQLGLTGSGINVAIWDGGKVRNTHVEFGNRVTISDGAATLSTHATHVLGTIIASGVNPLRKGFATQSTAYTYDFSSDMSEIEAYAGLGFLMSNHSYGNIASQLAEETFGQYTTQSRQADLIHATYPYYQMVKSAGNDRNDTTLDHVVNYGGYDLLSGLSTAKNILTIGAVNGFTSATTNENNTLASFSNFGPPDDGRVKPDLVGKGVDVNSSISVSDNAYSMLSGTSMSAPSITGLIALLQKHFNNLNPGLYMRSSSVRGLLCHTAQDLGDNVGPDYSFGYGIPDGIEAANLISNRGNGTLMDELLLNQGDTYSQNVQVNTTGNLVFSISWTDPAGTVNNTADNDNRSPRLVNNLDIKVVKDGVTYYPWKLNPDGYFDPATNNSDNDVDNFEKIEIPNATPGIYTIQVNHKGTLSGGSQRYSLLASGTVPLTLSNTLFASDNTFFVYPNPASTEIHFNNPKELTLNSVNIYDITGKLVAHSSSIVNNTVDVSALQSGMYMVKISSENGIFVRKFSKK</sequence>
<protein>
    <submittedName>
        <fullName evidence="9">T9SS type A sorting domain-containing protein</fullName>
    </submittedName>
</protein>
<dbReference type="Pfam" id="PF00082">
    <property type="entry name" value="Peptidase_S8"/>
    <property type="match status" value="1"/>
</dbReference>
<feature type="active site" description="Charge relay system" evidence="6">
    <location>
        <position position="142"/>
    </location>
</feature>
<evidence type="ECO:0000259" key="8">
    <source>
        <dbReference type="Pfam" id="PF18962"/>
    </source>
</evidence>
<comment type="caution">
    <text evidence="9">The sequence shown here is derived from an EMBL/GenBank/DDBJ whole genome shotgun (WGS) entry which is preliminary data.</text>
</comment>
<feature type="active site" description="Charge relay system" evidence="6">
    <location>
        <position position="115"/>
    </location>
</feature>
<dbReference type="Proteomes" id="UP000289857">
    <property type="component" value="Unassembled WGS sequence"/>
</dbReference>
<feature type="domain" description="Secretion system C-terminal sorting" evidence="8">
    <location>
        <begin position="545"/>
        <end position="613"/>
    </location>
</feature>